<dbReference type="InterPro" id="IPR018365">
    <property type="entry name" value="Cell_cycle_FtsW-rel_CS"/>
</dbReference>
<evidence type="ECO:0000256" key="5">
    <source>
        <dbReference type="ARBA" id="ARBA00022960"/>
    </source>
</evidence>
<evidence type="ECO:0000256" key="12">
    <source>
        <dbReference type="ARBA" id="ARBA00041185"/>
    </source>
</evidence>
<name>A0ABV4DP17_9LACO</name>
<comment type="subcellular location">
    <subcellularLocation>
        <location evidence="1">Membrane</location>
        <topology evidence="1">Multi-pass membrane protein</topology>
    </subcellularLocation>
</comment>
<gene>
    <name evidence="18" type="ORF">AALT52_01135</name>
</gene>
<evidence type="ECO:0000313" key="19">
    <source>
        <dbReference type="Proteomes" id="UP001565236"/>
    </source>
</evidence>
<comment type="similarity">
    <text evidence="11">Belongs to the SEDS family. FtsW subfamily.</text>
</comment>
<evidence type="ECO:0000256" key="2">
    <source>
        <dbReference type="ARBA" id="ARBA00022676"/>
    </source>
</evidence>
<dbReference type="EC" id="2.4.99.28" evidence="14"/>
<evidence type="ECO:0000313" key="18">
    <source>
        <dbReference type="EMBL" id="MEY8661502.1"/>
    </source>
</evidence>
<keyword evidence="2" id="KW-0328">Glycosyltransferase</keyword>
<keyword evidence="19" id="KW-1185">Reference proteome</keyword>
<dbReference type="PROSITE" id="PS00428">
    <property type="entry name" value="FTSW_RODA_SPOVE"/>
    <property type="match status" value="1"/>
</dbReference>
<feature type="transmembrane region" description="Helical" evidence="17">
    <location>
        <begin position="75"/>
        <end position="98"/>
    </location>
</feature>
<dbReference type="InterPro" id="IPR001182">
    <property type="entry name" value="FtsW/RodA"/>
</dbReference>
<evidence type="ECO:0000256" key="6">
    <source>
        <dbReference type="ARBA" id="ARBA00022984"/>
    </source>
</evidence>
<dbReference type="PANTHER" id="PTHR30474">
    <property type="entry name" value="CELL CYCLE PROTEIN"/>
    <property type="match status" value="1"/>
</dbReference>
<keyword evidence="6" id="KW-0573">Peptidoglycan synthesis</keyword>
<comment type="function">
    <text evidence="16">Peptidoglycan polymerase that is essential for cell division.</text>
</comment>
<comment type="catalytic activity">
    <reaction evidence="15">
        <text>[GlcNAc-(1-&gt;4)-Mur2Ac(oyl-L-Ala-gamma-D-Glu-L-Lys-D-Ala-D-Ala)](n)-di-trans,octa-cis-undecaprenyl diphosphate + beta-D-GlcNAc-(1-&gt;4)-Mur2Ac(oyl-L-Ala-gamma-D-Glu-L-Lys-D-Ala-D-Ala)-di-trans,octa-cis-undecaprenyl diphosphate = [GlcNAc-(1-&gt;4)-Mur2Ac(oyl-L-Ala-gamma-D-Glu-L-Lys-D-Ala-D-Ala)](n+1)-di-trans,octa-cis-undecaprenyl diphosphate + di-trans,octa-cis-undecaprenyl diphosphate + H(+)</text>
        <dbReference type="Rhea" id="RHEA:23708"/>
        <dbReference type="Rhea" id="RHEA-COMP:9602"/>
        <dbReference type="Rhea" id="RHEA-COMP:9603"/>
        <dbReference type="ChEBI" id="CHEBI:15378"/>
        <dbReference type="ChEBI" id="CHEBI:58405"/>
        <dbReference type="ChEBI" id="CHEBI:60033"/>
        <dbReference type="ChEBI" id="CHEBI:78435"/>
        <dbReference type="EC" id="2.4.99.28"/>
    </reaction>
</comment>
<feature type="transmembrane region" description="Helical" evidence="17">
    <location>
        <begin position="340"/>
        <end position="361"/>
    </location>
</feature>
<feature type="transmembrane region" description="Helical" evidence="17">
    <location>
        <begin position="373"/>
        <end position="394"/>
    </location>
</feature>
<accession>A0ABV4DP17</accession>
<organism evidence="18 19">
    <name type="scientific">Ligilactobacillus faecis</name>
    <dbReference type="NCBI Taxonomy" id="762833"/>
    <lineage>
        <taxon>Bacteria</taxon>
        <taxon>Bacillati</taxon>
        <taxon>Bacillota</taxon>
        <taxon>Bacilli</taxon>
        <taxon>Lactobacillales</taxon>
        <taxon>Lactobacillaceae</taxon>
        <taxon>Ligilactobacillus</taxon>
    </lineage>
</organism>
<comment type="caution">
    <text evidence="18">The sequence shown here is derived from an EMBL/GenBank/DDBJ whole genome shotgun (WGS) entry which is preliminary data.</text>
</comment>
<keyword evidence="8 17" id="KW-0472">Membrane</keyword>
<evidence type="ECO:0000256" key="7">
    <source>
        <dbReference type="ARBA" id="ARBA00022989"/>
    </source>
</evidence>
<feature type="transmembrane region" description="Helical" evidence="17">
    <location>
        <begin position="307"/>
        <end position="328"/>
    </location>
</feature>
<evidence type="ECO:0000256" key="9">
    <source>
        <dbReference type="ARBA" id="ARBA00032370"/>
    </source>
</evidence>
<protein>
    <recommendedName>
        <fullName evidence="12">Probable peptidoglycan glycosyltransferase FtsW</fullName>
        <ecNumber evidence="14">2.4.99.28</ecNumber>
    </recommendedName>
    <alternativeName>
        <fullName evidence="13">Cell division protein FtsW</fullName>
    </alternativeName>
    <alternativeName>
        <fullName evidence="10">Cell wall polymerase</fullName>
    </alternativeName>
    <alternativeName>
        <fullName evidence="9">Peptidoglycan polymerase</fullName>
    </alternativeName>
</protein>
<evidence type="ECO:0000256" key="8">
    <source>
        <dbReference type="ARBA" id="ARBA00023136"/>
    </source>
</evidence>
<feature type="transmembrane region" description="Helical" evidence="17">
    <location>
        <begin position="210"/>
        <end position="229"/>
    </location>
</feature>
<evidence type="ECO:0000256" key="15">
    <source>
        <dbReference type="ARBA" id="ARBA00049902"/>
    </source>
</evidence>
<feature type="transmembrane region" description="Helical" evidence="17">
    <location>
        <begin position="49"/>
        <end position="68"/>
    </location>
</feature>
<reference evidence="18 19" key="1">
    <citation type="submission" date="2024-03" db="EMBL/GenBank/DDBJ databases">
        <title>Mouse gut bacterial collection (mGBC) of GemPharmatech.</title>
        <authorList>
            <person name="He Y."/>
            <person name="Dong L."/>
            <person name="Wu D."/>
            <person name="Gao X."/>
            <person name="Lin Z."/>
        </authorList>
    </citation>
    <scope>NUCLEOTIDE SEQUENCE [LARGE SCALE GENOMIC DNA]</scope>
    <source>
        <strain evidence="18 19">15-30</strain>
    </source>
</reference>
<evidence type="ECO:0000256" key="11">
    <source>
        <dbReference type="ARBA" id="ARBA00038053"/>
    </source>
</evidence>
<keyword evidence="7 17" id="KW-1133">Transmembrane helix</keyword>
<sequence length="409" mass="45651">MIKKLQNQLKYFDYGLFIPFILLALIGVVMVYSASSINLSYVTGNTMKYFIRQLIYALLGTGLVLTMAHSRPKHWWSLYVLVGGWFILMGLLVVAKFFTDAVNGANGWINLKVISIQPSEICKLYLVLLLAKVFTIYTEKGGHILRRKWAIKDLNFLERLNLFVPEMVISFAVLAMLGMIGSAPDFGGLGINFMIVLVMFLAYANYNYRFNVTLIIGGVTFAGIVAYFMQFTTFLNNSRIGYIIRRFTAVFDPFKYENSSGKQLVNSFYAVSNGGLFGRGIGESIQKRGYLPEPYTDFILSIISEELGVIGVTVVLCLLAWMILRIFLIGIRAKSTYAMYFCYGIGTFFAVETFFNVGGAIGLMPLTGVTLPFISYGGSSMIVLAIALGMVMNISARQKRGTEIEIFGK</sequence>
<feature type="transmembrane region" description="Helical" evidence="17">
    <location>
        <begin position="160"/>
        <end position="180"/>
    </location>
</feature>
<evidence type="ECO:0000256" key="13">
    <source>
        <dbReference type="ARBA" id="ARBA00041418"/>
    </source>
</evidence>
<evidence type="ECO:0000256" key="1">
    <source>
        <dbReference type="ARBA" id="ARBA00004141"/>
    </source>
</evidence>
<evidence type="ECO:0000256" key="4">
    <source>
        <dbReference type="ARBA" id="ARBA00022692"/>
    </source>
</evidence>
<dbReference type="EMBL" id="JBCLUF010000002">
    <property type="protein sequence ID" value="MEY8661502.1"/>
    <property type="molecule type" value="Genomic_DNA"/>
</dbReference>
<dbReference type="RefSeq" id="WP_280606130.1">
    <property type="nucleotide sequence ID" value="NZ_CP123639.1"/>
</dbReference>
<evidence type="ECO:0000256" key="17">
    <source>
        <dbReference type="SAM" id="Phobius"/>
    </source>
</evidence>
<feature type="transmembrane region" description="Helical" evidence="17">
    <location>
        <begin position="118"/>
        <end position="139"/>
    </location>
</feature>
<dbReference type="Pfam" id="PF01098">
    <property type="entry name" value="FTSW_RODA_SPOVE"/>
    <property type="match status" value="1"/>
</dbReference>
<proteinExistence type="inferred from homology"/>
<keyword evidence="3" id="KW-0808">Transferase</keyword>
<evidence type="ECO:0000256" key="14">
    <source>
        <dbReference type="ARBA" id="ARBA00044770"/>
    </source>
</evidence>
<dbReference type="Proteomes" id="UP001565236">
    <property type="component" value="Unassembled WGS sequence"/>
</dbReference>
<evidence type="ECO:0000256" key="10">
    <source>
        <dbReference type="ARBA" id="ARBA00033270"/>
    </source>
</evidence>
<feature type="transmembrane region" description="Helical" evidence="17">
    <location>
        <begin position="12"/>
        <end position="37"/>
    </location>
</feature>
<keyword evidence="5" id="KW-0133">Cell shape</keyword>
<evidence type="ECO:0000256" key="3">
    <source>
        <dbReference type="ARBA" id="ARBA00022679"/>
    </source>
</evidence>
<dbReference type="PANTHER" id="PTHR30474:SF2">
    <property type="entry name" value="PEPTIDOGLYCAN GLYCOSYLTRANSFERASE FTSW-RELATED"/>
    <property type="match status" value="1"/>
</dbReference>
<keyword evidence="4 17" id="KW-0812">Transmembrane</keyword>
<feature type="transmembrane region" description="Helical" evidence="17">
    <location>
        <begin position="186"/>
        <end position="203"/>
    </location>
</feature>
<evidence type="ECO:0000256" key="16">
    <source>
        <dbReference type="ARBA" id="ARBA00049966"/>
    </source>
</evidence>